<dbReference type="HOGENOM" id="CLU_3291528_0_0_9"/>
<evidence type="ECO:0000313" key="1">
    <source>
        <dbReference type="EMBL" id="EHO51671.1"/>
    </source>
</evidence>
<accession>H1LFN0</accession>
<dbReference type="AlphaFoldDB" id="H1LFN0"/>
<dbReference type="Proteomes" id="UP000005025">
    <property type="component" value="Unassembled WGS sequence"/>
</dbReference>
<proteinExistence type="predicted"/>
<dbReference type="EMBL" id="AGRJ01000133">
    <property type="protein sequence ID" value="EHO51671.1"/>
    <property type="molecule type" value="Genomic_DNA"/>
</dbReference>
<protein>
    <submittedName>
        <fullName evidence="1">Uncharacterized protein</fullName>
    </submittedName>
</protein>
<comment type="caution">
    <text evidence="1">The sequence shown here is derived from an EMBL/GenBank/DDBJ whole genome shotgun (WGS) entry which is preliminary data.</text>
</comment>
<dbReference type="STRING" id="797516.HMPREF9104_01406"/>
<name>H1LFN0_9LACO</name>
<gene>
    <name evidence="1" type="ORF">HMPREF9104_01406</name>
</gene>
<organism evidence="1 2">
    <name type="scientific">Lentilactobacillus kisonensis F0435</name>
    <dbReference type="NCBI Taxonomy" id="797516"/>
    <lineage>
        <taxon>Bacteria</taxon>
        <taxon>Bacillati</taxon>
        <taxon>Bacillota</taxon>
        <taxon>Bacilli</taxon>
        <taxon>Lactobacillales</taxon>
        <taxon>Lactobacillaceae</taxon>
        <taxon>Lentilactobacillus</taxon>
    </lineage>
</organism>
<evidence type="ECO:0000313" key="2">
    <source>
        <dbReference type="Proteomes" id="UP000005025"/>
    </source>
</evidence>
<sequence>MRLLRKSRFWILVEGDYVEIVVRLSTFKSECETKRLGIGA</sequence>
<reference evidence="1 2" key="1">
    <citation type="submission" date="2011-09" db="EMBL/GenBank/DDBJ databases">
        <authorList>
            <person name="Weinstock G."/>
            <person name="Sodergren E."/>
            <person name="Clifton S."/>
            <person name="Fulton L."/>
            <person name="Fulton B."/>
            <person name="Courtney L."/>
            <person name="Fronick C."/>
            <person name="Harrison M."/>
            <person name="Strong C."/>
            <person name="Farmer C."/>
            <person name="Delahaunty K."/>
            <person name="Markovic C."/>
            <person name="Hall O."/>
            <person name="Minx P."/>
            <person name="Tomlinson C."/>
            <person name="Mitreva M."/>
            <person name="Hou S."/>
            <person name="Chen J."/>
            <person name="Wollam A."/>
            <person name="Pepin K.H."/>
            <person name="Johnson M."/>
            <person name="Bhonagiri V."/>
            <person name="Zhang X."/>
            <person name="Suruliraj S."/>
            <person name="Warren W."/>
            <person name="Chinwalla A."/>
            <person name="Mardis E.R."/>
            <person name="Wilson R.K."/>
        </authorList>
    </citation>
    <scope>NUCLEOTIDE SEQUENCE [LARGE SCALE GENOMIC DNA]</scope>
    <source>
        <strain evidence="1 2">F0435</strain>
    </source>
</reference>